<sequence length="324" mass="34070">MPENASLETMLRAAAPARTAADAKPNAAALLARDRILRTDQRPQRRGRTMVIGWASGLALATASVIVAAVVMMPQTTARAGAALSSSALLPTVAEVVEDAHTELAASAGPVEPRRFVKTASWNFSVDAGTGELRVFTQLSTISWEADGSGHVVIVNSAEQDPNDAEWYSHSQIPTSGSTEEFPMLPGEFLTPVTDPPGESLAAMREALDALQLPRDASAFEVVTAITTLLGQWTLTNAQHAALLTIIEEAGDVGIVPVTNDRLGRPVTGLRVLSADGAVSDVVFVSTDTGRIVGLERNVIKGDDLLPAGAIMGYQLWDLEGLVG</sequence>
<dbReference type="OrthoDB" id="4827946at2"/>
<accession>A0A543BM07</accession>
<keyword evidence="1" id="KW-1133">Transmembrane helix</keyword>
<comment type="caution">
    <text evidence="2">The sequence shown here is derived from an EMBL/GenBank/DDBJ whole genome shotgun (WGS) entry which is preliminary data.</text>
</comment>
<evidence type="ECO:0000256" key="1">
    <source>
        <dbReference type="SAM" id="Phobius"/>
    </source>
</evidence>
<keyword evidence="1" id="KW-0812">Transmembrane</keyword>
<gene>
    <name evidence="2" type="ORF">FB560_1499</name>
</gene>
<feature type="transmembrane region" description="Helical" evidence="1">
    <location>
        <begin position="51"/>
        <end position="73"/>
    </location>
</feature>
<name>A0A543BM07_9MICO</name>
<dbReference type="AlphaFoldDB" id="A0A543BM07"/>
<protein>
    <recommendedName>
        <fullName evidence="4">CU044_5270 family protein</fullName>
    </recommendedName>
</protein>
<evidence type="ECO:0000313" key="2">
    <source>
        <dbReference type="EMBL" id="TQL85865.1"/>
    </source>
</evidence>
<dbReference type="EMBL" id="VFOX01000001">
    <property type="protein sequence ID" value="TQL85865.1"/>
    <property type="molecule type" value="Genomic_DNA"/>
</dbReference>
<keyword evidence="1" id="KW-0472">Membrane</keyword>
<proteinExistence type="predicted"/>
<dbReference type="RefSeq" id="WP_141871777.1">
    <property type="nucleotide sequence ID" value="NZ_VFOX01000001.1"/>
</dbReference>
<organism evidence="2 3">
    <name type="scientific">Microbacterium saperdae</name>
    <dbReference type="NCBI Taxonomy" id="69368"/>
    <lineage>
        <taxon>Bacteria</taxon>
        <taxon>Bacillati</taxon>
        <taxon>Actinomycetota</taxon>
        <taxon>Actinomycetes</taxon>
        <taxon>Micrococcales</taxon>
        <taxon>Microbacteriaceae</taxon>
        <taxon>Microbacterium</taxon>
    </lineage>
</organism>
<evidence type="ECO:0000313" key="3">
    <source>
        <dbReference type="Proteomes" id="UP000317209"/>
    </source>
</evidence>
<keyword evidence="3" id="KW-1185">Reference proteome</keyword>
<dbReference type="Proteomes" id="UP000317209">
    <property type="component" value="Unassembled WGS sequence"/>
</dbReference>
<evidence type="ECO:0008006" key="4">
    <source>
        <dbReference type="Google" id="ProtNLM"/>
    </source>
</evidence>
<reference evidence="2 3" key="1">
    <citation type="submission" date="2019-06" db="EMBL/GenBank/DDBJ databases">
        <title>Sequencing the genomes of 1000 actinobacteria strains.</title>
        <authorList>
            <person name="Klenk H.-P."/>
        </authorList>
    </citation>
    <scope>NUCLEOTIDE SEQUENCE [LARGE SCALE GENOMIC DNA]</scope>
    <source>
        <strain evidence="2 3">DSM 20169</strain>
    </source>
</reference>